<dbReference type="EMBL" id="FWWU01000006">
    <property type="protein sequence ID" value="SMB83039.1"/>
    <property type="molecule type" value="Genomic_DNA"/>
</dbReference>
<reference evidence="2 3" key="1">
    <citation type="submission" date="2017-04" db="EMBL/GenBank/DDBJ databases">
        <authorList>
            <person name="Afonso C.L."/>
            <person name="Miller P.J."/>
            <person name="Scott M.A."/>
            <person name="Spackman E."/>
            <person name="Goraichik I."/>
            <person name="Dimitrov K.M."/>
            <person name="Suarez D.L."/>
            <person name="Swayne D.E."/>
        </authorList>
    </citation>
    <scope>NUCLEOTIDE SEQUENCE [LARGE SCALE GENOMIC DNA]</scope>
    <source>
        <strain evidence="2 3">KR-140</strain>
    </source>
</reference>
<accession>A0A1W1UPW5</accession>
<dbReference type="OrthoDB" id="68992at2"/>
<evidence type="ECO:0000313" key="3">
    <source>
        <dbReference type="Proteomes" id="UP000192582"/>
    </source>
</evidence>
<dbReference type="InterPro" id="IPR046048">
    <property type="entry name" value="DUF6006"/>
</dbReference>
<organism evidence="2 3">
    <name type="scientific">Deinococcus hopiensis KR-140</name>
    <dbReference type="NCBI Taxonomy" id="695939"/>
    <lineage>
        <taxon>Bacteria</taxon>
        <taxon>Thermotogati</taxon>
        <taxon>Deinococcota</taxon>
        <taxon>Deinococci</taxon>
        <taxon>Deinococcales</taxon>
        <taxon>Deinococcaceae</taxon>
        <taxon>Deinococcus</taxon>
    </lineage>
</organism>
<proteinExistence type="predicted"/>
<protein>
    <submittedName>
        <fullName evidence="2">Uncharacterized protein</fullName>
    </submittedName>
</protein>
<keyword evidence="1" id="KW-0732">Signal</keyword>
<dbReference type="Proteomes" id="UP000192582">
    <property type="component" value="Unassembled WGS sequence"/>
</dbReference>
<gene>
    <name evidence="2" type="ORF">SAMN00790413_04238</name>
</gene>
<sequence>MKRTLMTLAVFSLTSASYASQVAGAWYFGRWSCVIDGRAAQMVWEVVDDSRTSCNGDTCSTSSGAAIRGWFKDGNGPWVKLTDRSAVGPDLRFTYTGDNTRWFLRYNRDTRVANGNTVWRGNAYPLNCVQGRG</sequence>
<name>A0A1W1UPW5_9DEIO</name>
<feature type="signal peptide" evidence="1">
    <location>
        <begin position="1"/>
        <end position="19"/>
    </location>
</feature>
<feature type="chain" id="PRO_5012709532" evidence="1">
    <location>
        <begin position="20"/>
        <end position="133"/>
    </location>
</feature>
<dbReference type="AlphaFoldDB" id="A0A1W1UPW5"/>
<dbReference type="Pfam" id="PF19469">
    <property type="entry name" value="DUF6006"/>
    <property type="match status" value="1"/>
</dbReference>
<keyword evidence="3" id="KW-1185">Reference proteome</keyword>
<dbReference type="RefSeq" id="WP_084046359.1">
    <property type="nucleotide sequence ID" value="NZ_FWWU01000006.1"/>
</dbReference>
<evidence type="ECO:0000313" key="2">
    <source>
        <dbReference type="EMBL" id="SMB83039.1"/>
    </source>
</evidence>
<evidence type="ECO:0000256" key="1">
    <source>
        <dbReference type="SAM" id="SignalP"/>
    </source>
</evidence>